<dbReference type="AlphaFoldDB" id="A0A8A4TUW7"/>
<dbReference type="GO" id="GO:0006596">
    <property type="term" value="P:polyamine biosynthetic process"/>
    <property type="evidence" value="ECO:0007669"/>
    <property type="project" value="UniProtKB-KW"/>
</dbReference>
<evidence type="ECO:0000313" key="3">
    <source>
        <dbReference type="Proteomes" id="UP000663929"/>
    </source>
</evidence>
<name>A0A8A4TUW7_SULCO</name>
<keyword evidence="3" id="KW-1185">Reference proteome</keyword>
<evidence type="ECO:0000256" key="1">
    <source>
        <dbReference type="ARBA" id="ARBA00023115"/>
    </source>
</evidence>
<dbReference type="SUPFAM" id="SSF53335">
    <property type="entry name" value="S-adenosyl-L-methionine-dependent methyltransferases"/>
    <property type="match status" value="1"/>
</dbReference>
<dbReference type="PANTHER" id="PTHR43317">
    <property type="entry name" value="THERMOSPERMINE SYNTHASE ACAULIS5"/>
    <property type="match status" value="1"/>
</dbReference>
<proteinExistence type="predicted"/>
<evidence type="ECO:0000313" key="2">
    <source>
        <dbReference type="EMBL" id="QTD52938.1"/>
    </source>
</evidence>
<dbReference type="PANTHER" id="PTHR43317:SF1">
    <property type="entry name" value="THERMOSPERMINE SYNTHASE ACAULIS5"/>
    <property type="match status" value="1"/>
</dbReference>
<dbReference type="KEGG" id="scor:J3U87_10740"/>
<keyword evidence="1" id="KW-0620">Polyamine biosynthesis</keyword>
<gene>
    <name evidence="2" type="ORF">J3U87_10740</name>
</gene>
<dbReference type="Proteomes" id="UP000663929">
    <property type="component" value="Chromosome"/>
</dbReference>
<dbReference type="InterPro" id="IPR029063">
    <property type="entry name" value="SAM-dependent_MTases_sf"/>
</dbReference>
<protein>
    <submittedName>
        <fullName evidence="2">Fused MFS/spermidine synthase</fullName>
    </submittedName>
</protein>
<organism evidence="2 3">
    <name type="scientific">Sulfidibacter corallicola</name>
    <dbReference type="NCBI Taxonomy" id="2818388"/>
    <lineage>
        <taxon>Bacteria</taxon>
        <taxon>Pseudomonadati</taxon>
        <taxon>Acidobacteriota</taxon>
        <taxon>Holophagae</taxon>
        <taxon>Acanthopleuribacterales</taxon>
        <taxon>Acanthopleuribacteraceae</taxon>
        <taxon>Sulfidibacter</taxon>
    </lineage>
</organism>
<dbReference type="RefSeq" id="WP_237383037.1">
    <property type="nucleotide sequence ID" value="NZ_CP071793.1"/>
</dbReference>
<sequence>MATHHRVLFDERRGEDWIRVVDLFPEQHRYLHFEHSIQGVMSLVDHCAPVLEYVGVMCSGARVLKPQPSQVLIGGLGSCATLHAFNAYWKHRARIRSVESSLLVLELARRFFRLDPKDEIILGDFRSTLEDDIDQLQDLIVIDCYSSQFVPPHLLTLEFMDLLYQSLDGDGIAVFNIWSPGCNRICGAQIRTMLEVFEEVAIAACHEDDNFIVFASRRRRPDWPVKLHFKGLVYRLDVLSLRFRGYWPDYMREAGLIGDRNMLDFLRELMLQHGRT</sequence>
<reference evidence="2" key="1">
    <citation type="submission" date="2021-03" db="EMBL/GenBank/DDBJ databases">
        <title>Acanthopleuribacteraceae sp. M133.</title>
        <authorList>
            <person name="Wang G."/>
        </authorList>
    </citation>
    <scope>NUCLEOTIDE SEQUENCE</scope>
    <source>
        <strain evidence="2">M133</strain>
    </source>
</reference>
<dbReference type="NCBIfam" id="NF037959">
    <property type="entry name" value="MFS_SpdSyn"/>
    <property type="match status" value="1"/>
</dbReference>
<dbReference type="Gene3D" id="3.40.50.150">
    <property type="entry name" value="Vaccinia Virus protein VP39"/>
    <property type="match status" value="1"/>
</dbReference>
<dbReference type="EMBL" id="CP071793">
    <property type="protein sequence ID" value="QTD52938.1"/>
    <property type="molecule type" value="Genomic_DNA"/>
</dbReference>
<accession>A0A8A4TUW7</accession>